<evidence type="ECO:0000256" key="11">
    <source>
        <dbReference type="ARBA" id="ARBA00022837"/>
    </source>
</evidence>
<evidence type="ECO:0000256" key="15">
    <source>
        <dbReference type="PROSITE-ProRule" id="PRU01032"/>
    </source>
</evidence>
<evidence type="ECO:0000256" key="5">
    <source>
        <dbReference type="ARBA" id="ARBA00022525"/>
    </source>
</evidence>
<evidence type="ECO:0000256" key="4">
    <source>
        <dbReference type="ARBA" id="ARBA00012462"/>
    </source>
</evidence>
<dbReference type="InterPro" id="IPR036852">
    <property type="entry name" value="Peptidase_S8/S53_dom_sf"/>
</dbReference>
<dbReference type="GO" id="GO:0004252">
    <property type="term" value="F:serine-type endopeptidase activity"/>
    <property type="evidence" value="ECO:0007669"/>
    <property type="project" value="UniProtKB-UniRule"/>
</dbReference>
<dbReference type="SUPFAM" id="SSF54897">
    <property type="entry name" value="Protease propeptides/inhibitors"/>
    <property type="match status" value="1"/>
</dbReference>
<comment type="cofactor">
    <cofactor evidence="15">
        <name>Ca(2+)</name>
        <dbReference type="ChEBI" id="CHEBI:29108"/>
    </cofactor>
    <text evidence="15">Binds 1 Ca(2+) ion per subunit.</text>
</comment>
<dbReference type="PANTHER" id="PTHR14218">
    <property type="entry name" value="PROTEASE S8 TRIPEPTIDYL PEPTIDASE I CLN2"/>
    <property type="match status" value="1"/>
</dbReference>
<protein>
    <recommendedName>
        <fullName evidence="4">tripeptidyl-peptidase II</fullName>
        <ecNumber evidence="4">3.4.14.10</ecNumber>
    </recommendedName>
</protein>
<evidence type="ECO:0000256" key="10">
    <source>
        <dbReference type="ARBA" id="ARBA00022825"/>
    </source>
</evidence>
<evidence type="ECO:0000256" key="16">
    <source>
        <dbReference type="SAM" id="SignalP"/>
    </source>
</evidence>
<dbReference type="SMART" id="SM00944">
    <property type="entry name" value="Pro-kuma_activ"/>
    <property type="match status" value="1"/>
</dbReference>
<accession>A0AA39UYC6</accession>
<comment type="catalytic activity">
    <reaction evidence="1">
        <text>Release of an N-terminal tripeptide from a polypeptide.</text>
        <dbReference type="EC" id="3.4.14.10"/>
    </reaction>
</comment>
<dbReference type="EC" id="3.4.14.10" evidence="4"/>
<evidence type="ECO:0000256" key="9">
    <source>
        <dbReference type="ARBA" id="ARBA00022801"/>
    </source>
</evidence>
<dbReference type="Pfam" id="PF09286">
    <property type="entry name" value="Pro-kuma_activ"/>
    <property type="match status" value="1"/>
</dbReference>
<keyword evidence="12" id="KW-0843">Virulence</keyword>
<evidence type="ECO:0000259" key="17">
    <source>
        <dbReference type="PROSITE" id="PS51695"/>
    </source>
</evidence>
<evidence type="ECO:0000256" key="6">
    <source>
        <dbReference type="ARBA" id="ARBA00022670"/>
    </source>
</evidence>
<feature type="binding site" evidence="15">
    <location>
        <position position="607"/>
    </location>
    <ligand>
        <name>Ca(2+)</name>
        <dbReference type="ChEBI" id="CHEBI:29108"/>
    </ligand>
</feature>
<evidence type="ECO:0000313" key="19">
    <source>
        <dbReference type="Proteomes" id="UP001166286"/>
    </source>
</evidence>
<dbReference type="PROSITE" id="PS00138">
    <property type="entry name" value="SUBTILASE_SER"/>
    <property type="match status" value="1"/>
</dbReference>
<evidence type="ECO:0000256" key="13">
    <source>
        <dbReference type="ARBA" id="ARBA00023145"/>
    </source>
</evidence>
<feature type="active site" description="Charge relay system" evidence="15">
    <location>
        <position position="328"/>
    </location>
</feature>
<dbReference type="InterPro" id="IPR050819">
    <property type="entry name" value="Tripeptidyl-peptidase_I"/>
</dbReference>
<dbReference type="AlphaFoldDB" id="A0AA39UYC6"/>
<dbReference type="SUPFAM" id="SSF52743">
    <property type="entry name" value="Subtilisin-like"/>
    <property type="match status" value="1"/>
</dbReference>
<dbReference type="CDD" id="cd04056">
    <property type="entry name" value="Peptidases_S53"/>
    <property type="match status" value="1"/>
</dbReference>
<dbReference type="GO" id="GO:0006508">
    <property type="term" value="P:proteolysis"/>
    <property type="evidence" value="ECO:0007669"/>
    <property type="project" value="UniProtKB-KW"/>
</dbReference>
<evidence type="ECO:0000313" key="18">
    <source>
        <dbReference type="EMBL" id="KAK0508633.1"/>
    </source>
</evidence>
<keyword evidence="5" id="KW-0964">Secreted</keyword>
<feature type="binding site" evidence="15">
    <location>
        <position position="586"/>
    </location>
    <ligand>
        <name>Ca(2+)</name>
        <dbReference type="ChEBI" id="CHEBI:29108"/>
    </ligand>
</feature>
<sequence length="633" mass="68285">MLMHVFRSVSLALVVLTSSVLSSPVHIRSPYVVKDKHHVPNRWSNIGPAPADKLINLHIGLRQSQFDELERHLYEVSVPSHPRYGQHLTAEEVRELVKPTDDTSDLVHDWLQDNGIDHAQLEYNQAKDWIKLSLPVSVVEKLLDTKYSVFEHEDGDRIIRAPQWSLPLHLHEHIDAIQPTNSFFRPLGRRRALKTVVPMEEIAKTTPADQDAEYAAVNAIAATPDSTDISVAKACNTSAVTPLCLRTLYGTKGYKPQVPGKNQVGLTDFLGESNNRSDIQIFLEMYRKGAVSEAETFTFDVINGGSNQQTPDTPAQLAAGTDLEGNLDAETIIGIDYPTPLTAFTTGGMPPFNPDEVTPTDTNEPYLQFLNAVLDLSTLPQVISSSYGDDEQTVPESFAKKVCNLFAQLGARGTSFLCASGDDGVGTTGECVTNDGKNTSTFLPSFPDGCPYVTSVGATKNFNPEVVAFDPANDFASGGGFSNYFPRPSYQDDNKVVKNYVSSLGGEFAGLFNPNGRGYPDIAAQGQRFVTIWNGTIAILDGTSASTPTASAVLALVNDALIAAGKPPLGFLNPWLYSTGYSAFTDITSGSAIGCGVSGFPAEAGWDAVTGFGTPNFPKIQSLALGTNAKERV</sequence>
<dbReference type="Gene3D" id="3.40.50.200">
    <property type="entry name" value="Peptidase S8/S53 domain"/>
    <property type="match status" value="1"/>
</dbReference>
<dbReference type="InterPro" id="IPR030400">
    <property type="entry name" value="Sedolisin_dom"/>
</dbReference>
<dbReference type="GO" id="GO:0008240">
    <property type="term" value="F:tripeptidyl-peptidase activity"/>
    <property type="evidence" value="ECO:0007669"/>
    <property type="project" value="UniProtKB-EC"/>
</dbReference>
<evidence type="ECO:0000256" key="3">
    <source>
        <dbReference type="ARBA" id="ARBA00004239"/>
    </source>
</evidence>
<reference evidence="18" key="1">
    <citation type="submission" date="2023-03" db="EMBL/GenBank/DDBJ databases">
        <title>Complete genome of Cladonia borealis.</title>
        <authorList>
            <person name="Park H."/>
        </authorList>
    </citation>
    <scope>NUCLEOTIDE SEQUENCE</scope>
    <source>
        <strain evidence="18">ANT050790</strain>
    </source>
</reference>
<dbReference type="InterPro" id="IPR015366">
    <property type="entry name" value="S53_propep"/>
</dbReference>
<feature type="active site" description="Charge relay system" evidence="15">
    <location>
        <position position="544"/>
    </location>
</feature>
<keyword evidence="13" id="KW-0865">Zymogen</keyword>
<dbReference type="EMBL" id="JAFEKC020000020">
    <property type="protein sequence ID" value="KAK0508633.1"/>
    <property type="molecule type" value="Genomic_DNA"/>
</dbReference>
<feature type="signal peptide" evidence="16">
    <location>
        <begin position="1"/>
        <end position="22"/>
    </location>
</feature>
<feature type="chain" id="PRO_5041285868" description="tripeptidyl-peptidase II" evidence="16">
    <location>
        <begin position="23"/>
        <end position="633"/>
    </location>
</feature>
<dbReference type="GO" id="GO:0005576">
    <property type="term" value="C:extracellular region"/>
    <property type="evidence" value="ECO:0007669"/>
    <property type="project" value="UniProtKB-SubCell"/>
</dbReference>
<dbReference type="PROSITE" id="PS51695">
    <property type="entry name" value="SEDOLISIN"/>
    <property type="match status" value="1"/>
</dbReference>
<dbReference type="GO" id="GO:0046872">
    <property type="term" value="F:metal ion binding"/>
    <property type="evidence" value="ECO:0007669"/>
    <property type="project" value="UniProtKB-UniRule"/>
</dbReference>
<evidence type="ECO:0000256" key="14">
    <source>
        <dbReference type="ARBA" id="ARBA00023180"/>
    </source>
</evidence>
<comment type="subcellular location">
    <subcellularLocation>
        <location evidence="3">Secreted</location>
        <location evidence="3">Extracellular space</location>
    </subcellularLocation>
</comment>
<keyword evidence="8 16" id="KW-0732">Signal</keyword>
<keyword evidence="19" id="KW-1185">Reference proteome</keyword>
<feature type="binding site" evidence="15">
    <location>
        <position position="587"/>
    </location>
    <ligand>
        <name>Ca(2+)</name>
        <dbReference type="ChEBI" id="CHEBI:29108"/>
    </ligand>
</feature>
<dbReference type="FunFam" id="3.40.50.200:FF:000015">
    <property type="entry name" value="Tripeptidyl peptidase A"/>
    <property type="match status" value="1"/>
</dbReference>
<feature type="binding site" evidence="15">
    <location>
        <position position="605"/>
    </location>
    <ligand>
        <name>Ca(2+)</name>
        <dbReference type="ChEBI" id="CHEBI:29108"/>
    </ligand>
</feature>
<keyword evidence="7 15" id="KW-0479">Metal-binding</keyword>
<keyword evidence="6 15" id="KW-0645">Protease</keyword>
<organism evidence="18 19">
    <name type="scientific">Cladonia borealis</name>
    <dbReference type="NCBI Taxonomy" id="184061"/>
    <lineage>
        <taxon>Eukaryota</taxon>
        <taxon>Fungi</taxon>
        <taxon>Dikarya</taxon>
        <taxon>Ascomycota</taxon>
        <taxon>Pezizomycotina</taxon>
        <taxon>Lecanoromycetes</taxon>
        <taxon>OSLEUM clade</taxon>
        <taxon>Lecanoromycetidae</taxon>
        <taxon>Lecanorales</taxon>
        <taxon>Lecanorineae</taxon>
        <taxon>Cladoniaceae</taxon>
        <taxon>Cladonia</taxon>
    </lineage>
</organism>
<gene>
    <name evidence="18" type="ORF">JMJ35_008909</name>
</gene>
<evidence type="ECO:0000256" key="12">
    <source>
        <dbReference type="ARBA" id="ARBA00023026"/>
    </source>
</evidence>
<feature type="domain" description="Peptidase S53" evidence="17">
    <location>
        <begin position="239"/>
        <end position="627"/>
    </location>
</feature>
<dbReference type="CDD" id="cd11377">
    <property type="entry name" value="Pro-peptidase_S53"/>
    <property type="match status" value="1"/>
</dbReference>
<dbReference type="InterPro" id="IPR023828">
    <property type="entry name" value="Peptidase_S8_Ser-AS"/>
</dbReference>
<comment type="caution">
    <text evidence="18">The sequence shown here is derived from an EMBL/GenBank/DDBJ whole genome shotgun (WGS) entry which is preliminary data.</text>
</comment>
<evidence type="ECO:0000256" key="1">
    <source>
        <dbReference type="ARBA" id="ARBA00001910"/>
    </source>
</evidence>
<evidence type="ECO:0000256" key="2">
    <source>
        <dbReference type="ARBA" id="ARBA00002451"/>
    </source>
</evidence>
<dbReference type="Pfam" id="PF00082">
    <property type="entry name" value="Peptidase_S8"/>
    <property type="match status" value="1"/>
</dbReference>
<proteinExistence type="predicted"/>
<dbReference type="InterPro" id="IPR000209">
    <property type="entry name" value="Peptidase_S8/S53_dom"/>
</dbReference>
<dbReference type="PANTHER" id="PTHR14218:SF39">
    <property type="entry name" value="PEPTIDASE S53 DOMAIN-CONTAINING PROTEIN"/>
    <property type="match status" value="1"/>
</dbReference>
<keyword evidence="11 15" id="KW-0106">Calcium</keyword>
<comment type="function">
    <text evidence="2">Secreted tripeptidyl-peptidase which degrades proteins at acidic pHs and is involved in virulence.</text>
</comment>
<evidence type="ECO:0000256" key="7">
    <source>
        <dbReference type="ARBA" id="ARBA00022723"/>
    </source>
</evidence>
<dbReference type="Proteomes" id="UP001166286">
    <property type="component" value="Unassembled WGS sequence"/>
</dbReference>
<keyword evidence="10 15" id="KW-0720">Serine protease</keyword>
<keyword evidence="9 15" id="KW-0378">Hydrolase</keyword>
<name>A0AA39UYC6_9LECA</name>
<keyword evidence="14" id="KW-0325">Glycoprotein</keyword>
<evidence type="ECO:0000256" key="8">
    <source>
        <dbReference type="ARBA" id="ARBA00022729"/>
    </source>
</evidence>
<feature type="active site" description="Charge relay system" evidence="15">
    <location>
        <position position="324"/>
    </location>
</feature>